<evidence type="ECO:0000256" key="3">
    <source>
        <dbReference type="ARBA" id="ARBA00022490"/>
    </source>
</evidence>
<comment type="catalytic activity">
    <reaction evidence="8 9">
        <text>a 6-O-methyl-2'-deoxyguanosine in DNA + L-cysteinyl-[protein] = S-methyl-L-cysteinyl-[protein] + a 2'-deoxyguanosine in DNA</text>
        <dbReference type="Rhea" id="RHEA:24000"/>
        <dbReference type="Rhea" id="RHEA-COMP:10131"/>
        <dbReference type="Rhea" id="RHEA-COMP:10132"/>
        <dbReference type="Rhea" id="RHEA-COMP:11367"/>
        <dbReference type="Rhea" id="RHEA-COMP:11368"/>
        <dbReference type="ChEBI" id="CHEBI:29950"/>
        <dbReference type="ChEBI" id="CHEBI:82612"/>
        <dbReference type="ChEBI" id="CHEBI:85445"/>
        <dbReference type="ChEBI" id="CHEBI:85448"/>
        <dbReference type="EC" id="2.1.1.63"/>
    </reaction>
</comment>
<dbReference type="PROSITE" id="PS00374">
    <property type="entry name" value="MGMT"/>
    <property type="match status" value="1"/>
</dbReference>
<dbReference type="NCBIfam" id="TIGR00589">
    <property type="entry name" value="ogt"/>
    <property type="match status" value="1"/>
</dbReference>
<evidence type="ECO:0000313" key="13">
    <source>
        <dbReference type="Proteomes" id="UP000476030"/>
    </source>
</evidence>
<dbReference type="EC" id="2.1.1.63" evidence="9"/>
<keyword evidence="3 9" id="KW-0963">Cytoplasm</keyword>
<dbReference type="Gene3D" id="3.30.160.70">
    <property type="entry name" value="Methylated DNA-protein cysteine methyltransferase domain"/>
    <property type="match status" value="1"/>
</dbReference>
<dbReference type="GO" id="GO:0005737">
    <property type="term" value="C:cytoplasm"/>
    <property type="evidence" value="ECO:0007669"/>
    <property type="project" value="UniProtKB-SubCell"/>
</dbReference>
<dbReference type="InterPro" id="IPR008332">
    <property type="entry name" value="MethylG_MeTrfase_N"/>
</dbReference>
<evidence type="ECO:0000256" key="6">
    <source>
        <dbReference type="ARBA" id="ARBA00022763"/>
    </source>
</evidence>
<gene>
    <name evidence="12" type="ORF">GQE98_03985</name>
</gene>
<evidence type="ECO:0000313" key="12">
    <source>
        <dbReference type="EMBL" id="MZR29790.1"/>
    </source>
</evidence>
<evidence type="ECO:0000259" key="11">
    <source>
        <dbReference type="Pfam" id="PF02870"/>
    </source>
</evidence>
<comment type="similarity">
    <text evidence="2 9">Belongs to the MGMT family.</text>
</comment>
<feature type="domain" description="Methylated-DNA-[protein]-cysteine S-methyltransferase DNA binding" evidence="10">
    <location>
        <begin position="69"/>
        <end position="148"/>
    </location>
</feature>
<protein>
    <recommendedName>
        <fullName evidence="9">Methylated-DNA--protein-cysteine methyltransferase</fullName>
        <ecNumber evidence="9">2.1.1.63</ecNumber>
    </recommendedName>
    <alternativeName>
        <fullName evidence="9">6-O-methylguanine-DNA methyltransferase</fullName>
        <shortName evidence="9">MGMT</shortName>
    </alternativeName>
    <alternativeName>
        <fullName evidence="9">O-6-methylguanine-DNA-alkyltransferase</fullName>
    </alternativeName>
</protein>
<dbReference type="CDD" id="cd06445">
    <property type="entry name" value="ATase"/>
    <property type="match status" value="1"/>
</dbReference>
<dbReference type="SUPFAM" id="SSF53155">
    <property type="entry name" value="Methylated DNA-protein cysteine methyltransferase domain"/>
    <property type="match status" value="1"/>
</dbReference>
<dbReference type="HAMAP" id="MF_00772">
    <property type="entry name" value="OGT"/>
    <property type="match status" value="1"/>
</dbReference>
<dbReference type="PANTHER" id="PTHR10815">
    <property type="entry name" value="METHYLATED-DNA--PROTEIN-CYSTEINE METHYLTRANSFERASE"/>
    <property type="match status" value="1"/>
</dbReference>
<dbReference type="SUPFAM" id="SSF46767">
    <property type="entry name" value="Methylated DNA-protein cysteine methyltransferase, C-terminal domain"/>
    <property type="match status" value="1"/>
</dbReference>
<dbReference type="GO" id="GO:0006307">
    <property type="term" value="P:DNA alkylation repair"/>
    <property type="evidence" value="ECO:0007669"/>
    <property type="project" value="UniProtKB-UniRule"/>
</dbReference>
<evidence type="ECO:0000256" key="5">
    <source>
        <dbReference type="ARBA" id="ARBA00022679"/>
    </source>
</evidence>
<dbReference type="InterPro" id="IPR014048">
    <property type="entry name" value="MethylDNA_cys_MeTrfase_DNA-bd"/>
</dbReference>
<comment type="subcellular location">
    <subcellularLocation>
        <location evidence="9">Cytoplasm</location>
    </subcellularLocation>
</comment>
<dbReference type="Gene3D" id="1.10.10.10">
    <property type="entry name" value="Winged helix-like DNA-binding domain superfamily/Winged helix DNA-binding domain"/>
    <property type="match status" value="1"/>
</dbReference>
<dbReference type="FunFam" id="1.10.10.10:FF:000214">
    <property type="entry name" value="Methylated-DNA--protein-cysteine methyltransferase"/>
    <property type="match status" value="1"/>
</dbReference>
<dbReference type="Pfam" id="PF02870">
    <property type="entry name" value="Methyltransf_1N"/>
    <property type="match status" value="1"/>
</dbReference>
<evidence type="ECO:0000256" key="7">
    <source>
        <dbReference type="ARBA" id="ARBA00023204"/>
    </source>
</evidence>
<sequence>MAQLSLHSPVGDLTVTEEEGKIISLDWGWVPEKWQASTPLLERAIDQLNRYFDGEIGDFDLPVAPPGTEFQKKVWAEMLKIPSGQIKTYGEIAKTLNSAAQPVGTACGANPIPIIIPCHRILAAGGKMGGYSGDGGLETKKALLRLEKALPMEQQSLDI</sequence>
<reference evidence="12 13" key="1">
    <citation type="submission" date="2019-12" db="EMBL/GenBank/DDBJ databases">
        <title>Snethiella sp. nov. sp. isolated from sea sand.</title>
        <authorList>
            <person name="Kim J."/>
            <person name="Jeong S.E."/>
            <person name="Jung H.S."/>
            <person name="Jeon C.O."/>
        </authorList>
    </citation>
    <scope>NUCLEOTIDE SEQUENCE [LARGE SCALE GENOMIC DNA]</scope>
    <source>
        <strain evidence="12 13">DP05</strain>
    </source>
</reference>
<dbReference type="GO" id="GO:0003908">
    <property type="term" value="F:methylated-DNA-[protein]-cysteine S-methyltransferase activity"/>
    <property type="evidence" value="ECO:0007669"/>
    <property type="project" value="UniProtKB-UniRule"/>
</dbReference>
<organism evidence="12 13">
    <name type="scientific">Sneathiella litorea</name>
    <dbReference type="NCBI Taxonomy" id="2606216"/>
    <lineage>
        <taxon>Bacteria</taxon>
        <taxon>Pseudomonadati</taxon>
        <taxon>Pseudomonadota</taxon>
        <taxon>Alphaproteobacteria</taxon>
        <taxon>Sneathiellales</taxon>
        <taxon>Sneathiellaceae</taxon>
        <taxon>Sneathiella</taxon>
    </lineage>
</organism>
<dbReference type="InterPro" id="IPR036217">
    <property type="entry name" value="MethylDNA_cys_MeTrfase_DNAb"/>
</dbReference>
<dbReference type="InterPro" id="IPR001497">
    <property type="entry name" value="MethylDNA_cys_MeTrfase_AS"/>
</dbReference>
<comment type="caution">
    <text evidence="12">The sequence shown here is derived from an EMBL/GenBank/DDBJ whole genome shotgun (WGS) entry which is preliminary data.</text>
</comment>
<comment type="miscellaneous">
    <text evidence="9">This enzyme catalyzes only one turnover and therefore is not strictly catalytic. According to one definition, an enzyme is a biocatalyst that acts repeatedly and over many reaction cycles.</text>
</comment>
<name>A0A6L8W5Y1_9PROT</name>
<evidence type="ECO:0000256" key="9">
    <source>
        <dbReference type="HAMAP-Rule" id="MF_00772"/>
    </source>
</evidence>
<keyword evidence="7 9" id="KW-0234">DNA repair</keyword>
<proteinExistence type="inferred from homology"/>
<dbReference type="RefSeq" id="WP_161314309.1">
    <property type="nucleotide sequence ID" value="NZ_WTUW01000001.1"/>
</dbReference>
<dbReference type="Proteomes" id="UP000476030">
    <property type="component" value="Unassembled WGS sequence"/>
</dbReference>
<evidence type="ECO:0000256" key="2">
    <source>
        <dbReference type="ARBA" id="ARBA00008711"/>
    </source>
</evidence>
<feature type="active site" description="Nucleophile; methyl group acceptor" evidence="9">
    <location>
        <position position="118"/>
    </location>
</feature>
<comment type="catalytic activity">
    <reaction evidence="1 9">
        <text>a 4-O-methyl-thymidine in DNA + L-cysteinyl-[protein] = a thymidine in DNA + S-methyl-L-cysteinyl-[protein]</text>
        <dbReference type="Rhea" id="RHEA:53428"/>
        <dbReference type="Rhea" id="RHEA-COMP:10131"/>
        <dbReference type="Rhea" id="RHEA-COMP:10132"/>
        <dbReference type="Rhea" id="RHEA-COMP:13555"/>
        <dbReference type="Rhea" id="RHEA-COMP:13556"/>
        <dbReference type="ChEBI" id="CHEBI:29950"/>
        <dbReference type="ChEBI" id="CHEBI:82612"/>
        <dbReference type="ChEBI" id="CHEBI:137386"/>
        <dbReference type="ChEBI" id="CHEBI:137387"/>
        <dbReference type="EC" id="2.1.1.63"/>
    </reaction>
</comment>
<evidence type="ECO:0000256" key="4">
    <source>
        <dbReference type="ARBA" id="ARBA00022603"/>
    </source>
</evidence>
<evidence type="ECO:0000256" key="1">
    <source>
        <dbReference type="ARBA" id="ARBA00001286"/>
    </source>
</evidence>
<evidence type="ECO:0000259" key="10">
    <source>
        <dbReference type="Pfam" id="PF01035"/>
    </source>
</evidence>
<dbReference type="InterPro" id="IPR036631">
    <property type="entry name" value="MGMT_N_sf"/>
</dbReference>
<dbReference type="PANTHER" id="PTHR10815:SF13">
    <property type="entry name" value="METHYLATED-DNA--PROTEIN-CYSTEINE METHYLTRANSFERASE"/>
    <property type="match status" value="1"/>
</dbReference>
<comment type="function">
    <text evidence="9">Involved in the cellular defense against the biological effects of O6-methylguanine (O6-MeG) and O4-methylthymine (O4-MeT) in DNA. Repairs the methylated nucleobase in DNA by stoichiometrically transferring the methyl group to a cysteine residue in the enzyme. This is a suicide reaction: the enzyme is irreversibly inactivated.</text>
</comment>
<dbReference type="Pfam" id="PF01035">
    <property type="entry name" value="DNA_binding_1"/>
    <property type="match status" value="1"/>
</dbReference>
<feature type="domain" description="Methylguanine DNA methyltransferase ribonuclease-like" evidence="11">
    <location>
        <begin position="6"/>
        <end position="64"/>
    </location>
</feature>
<keyword evidence="13" id="KW-1185">Reference proteome</keyword>
<dbReference type="InterPro" id="IPR023546">
    <property type="entry name" value="MGMT"/>
</dbReference>
<keyword evidence="5 9" id="KW-0808">Transferase</keyword>
<accession>A0A6L8W5Y1</accession>
<keyword evidence="4 9" id="KW-0489">Methyltransferase</keyword>
<dbReference type="EMBL" id="WTUW01000001">
    <property type="protein sequence ID" value="MZR29790.1"/>
    <property type="molecule type" value="Genomic_DNA"/>
</dbReference>
<evidence type="ECO:0000256" key="8">
    <source>
        <dbReference type="ARBA" id="ARBA00049348"/>
    </source>
</evidence>
<keyword evidence="6 9" id="KW-0227">DNA damage</keyword>
<dbReference type="InterPro" id="IPR036388">
    <property type="entry name" value="WH-like_DNA-bd_sf"/>
</dbReference>
<dbReference type="AlphaFoldDB" id="A0A6L8W5Y1"/>
<dbReference type="GO" id="GO:0032259">
    <property type="term" value="P:methylation"/>
    <property type="evidence" value="ECO:0007669"/>
    <property type="project" value="UniProtKB-KW"/>
</dbReference>